<evidence type="ECO:0000256" key="4">
    <source>
        <dbReference type="ARBA" id="ARBA00040368"/>
    </source>
</evidence>
<feature type="domain" description="Large ribosomal subunit protein uL5 C-terminal" evidence="7">
    <location>
        <begin position="253"/>
        <end position="351"/>
    </location>
</feature>
<organism evidence="8 9">
    <name type="scientific">Pyrenophora seminiperda CCB06</name>
    <dbReference type="NCBI Taxonomy" id="1302712"/>
    <lineage>
        <taxon>Eukaryota</taxon>
        <taxon>Fungi</taxon>
        <taxon>Dikarya</taxon>
        <taxon>Ascomycota</taxon>
        <taxon>Pezizomycotina</taxon>
        <taxon>Dothideomycetes</taxon>
        <taxon>Pleosporomycetidae</taxon>
        <taxon>Pleosporales</taxon>
        <taxon>Pleosporineae</taxon>
        <taxon>Pleosporaceae</taxon>
        <taxon>Pyrenophora</taxon>
    </lineage>
</organism>
<accession>A0A3M7M929</accession>
<proteinExistence type="inferred from homology"/>
<dbReference type="Pfam" id="PF00281">
    <property type="entry name" value="Ribosomal_L5"/>
    <property type="match status" value="1"/>
</dbReference>
<dbReference type="GO" id="GO:1990904">
    <property type="term" value="C:ribonucleoprotein complex"/>
    <property type="evidence" value="ECO:0007669"/>
    <property type="project" value="UniProtKB-KW"/>
</dbReference>
<keyword evidence="3" id="KW-0687">Ribonucleoprotein</keyword>
<evidence type="ECO:0000259" key="7">
    <source>
        <dbReference type="Pfam" id="PF00673"/>
    </source>
</evidence>
<evidence type="ECO:0000256" key="5">
    <source>
        <dbReference type="SAM" id="MobiDB-lite"/>
    </source>
</evidence>
<feature type="compositionally biased region" description="Basic and acidic residues" evidence="5">
    <location>
        <begin position="62"/>
        <end position="71"/>
    </location>
</feature>
<evidence type="ECO:0000256" key="2">
    <source>
        <dbReference type="ARBA" id="ARBA00022980"/>
    </source>
</evidence>
<name>A0A3M7M929_9PLEO</name>
<gene>
    <name evidence="8" type="ORF">GMOD_00008613</name>
</gene>
<sequence>MSPHQTAMAMRELPLRTARAFCNTTRPAIRLAGPLSSRNASSGAVREVEAASSFEVPPPSEELVKDYDPVARSRLRRRGNKQLPPSRYQYRSPKYYRGPLHPHQPPPASDPSSRLFQPGPFSLTRLEQTYQSKIAPDILALTYQHYPPGYRAPKTEQRLREWTGDSPYFKNRPLRPPRGKGDVLRLLQEPRTFRNVPKITKVVVHSFVPEAQENSANLHVAGMIAQAITNVRSIPHKARTNVVGWGLRKGKYVAVTSTMEREDAEHFLAKLIDVVLPKIKEWKGVPGSSGDGHGNMSFGLTPDQVALFPEVEINYDAYPPKMIPGCHITIQTDATSNKDGRLLLQAIGIPFYGKLND</sequence>
<dbReference type="SUPFAM" id="SSF55282">
    <property type="entry name" value="RL5-like"/>
    <property type="match status" value="1"/>
</dbReference>
<feature type="domain" description="Large ribosomal subunit protein uL5 N-terminal" evidence="6">
    <location>
        <begin position="195"/>
        <end position="248"/>
    </location>
</feature>
<dbReference type="GO" id="GO:0003735">
    <property type="term" value="F:structural constituent of ribosome"/>
    <property type="evidence" value="ECO:0007669"/>
    <property type="project" value="InterPro"/>
</dbReference>
<protein>
    <recommendedName>
        <fullName evidence="4">Large ribosomal subunit protein uL5m</fullName>
    </recommendedName>
</protein>
<keyword evidence="9" id="KW-1185">Reference proteome</keyword>
<dbReference type="GO" id="GO:0006412">
    <property type="term" value="P:translation"/>
    <property type="evidence" value="ECO:0007669"/>
    <property type="project" value="InterPro"/>
</dbReference>
<dbReference type="AlphaFoldDB" id="A0A3M7M929"/>
<evidence type="ECO:0000313" key="9">
    <source>
        <dbReference type="Proteomes" id="UP000265663"/>
    </source>
</evidence>
<dbReference type="InterPro" id="IPR022803">
    <property type="entry name" value="Ribosomal_uL5_dom_sf"/>
</dbReference>
<evidence type="ECO:0000256" key="1">
    <source>
        <dbReference type="ARBA" id="ARBA00008553"/>
    </source>
</evidence>
<dbReference type="Proteomes" id="UP000265663">
    <property type="component" value="Unassembled WGS sequence"/>
</dbReference>
<evidence type="ECO:0000256" key="3">
    <source>
        <dbReference type="ARBA" id="ARBA00023274"/>
    </source>
</evidence>
<dbReference type="InterPro" id="IPR031309">
    <property type="entry name" value="Ribosomal_uL5_C"/>
</dbReference>
<dbReference type="OrthoDB" id="539541at2759"/>
<dbReference type="InterPro" id="IPR002132">
    <property type="entry name" value="Ribosomal_uL5"/>
</dbReference>
<keyword evidence="2" id="KW-0689">Ribosomal protein</keyword>
<dbReference type="Pfam" id="PF00673">
    <property type="entry name" value="Ribosomal_L5_C"/>
    <property type="match status" value="1"/>
</dbReference>
<dbReference type="GO" id="GO:0005840">
    <property type="term" value="C:ribosome"/>
    <property type="evidence" value="ECO:0007669"/>
    <property type="project" value="UniProtKB-KW"/>
</dbReference>
<dbReference type="EMBL" id="KE747825">
    <property type="protein sequence ID" value="RMZ70948.1"/>
    <property type="molecule type" value="Genomic_DNA"/>
</dbReference>
<comment type="similarity">
    <text evidence="1">Belongs to the universal ribosomal protein uL5 family.</text>
</comment>
<dbReference type="Gene3D" id="3.30.1440.10">
    <property type="match status" value="1"/>
</dbReference>
<evidence type="ECO:0000313" key="8">
    <source>
        <dbReference type="EMBL" id="RMZ70948.1"/>
    </source>
</evidence>
<dbReference type="InterPro" id="IPR031310">
    <property type="entry name" value="Ribosomal_uL5_N"/>
</dbReference>
<reference evidence="8 9" key="1">
    <citation type="journal article" date="2014" name="PLoS ONE">
        <title>De novo Genome Assembly of the Fungal Plant Pathogen Pyrenophora semeniperda.</title>
        <authorList>
            <person name="Soliai M.M."/>
            <person name="Meyer S.E."/>
            <person name="Udall J.A."/>
            <person name="Elzinga D.E."/>
            <person name="Hermansen R.A."/>
            <person name="Bodily P.M."/>
            <person name="Hart A.A."/>
            <person name="Coleman C.E."/>
        </authorList>
    </citation>
    <scope>NUCLEOTIDE SEQUENCE [LARGE SCALE GENOMIC DNA]</scope>
    <source>
        <strain evidence="8 9">CCB06</strain>
        <tissue evidence="8">Mycelium</tissue>
    </source>
</reference>
<dbReference type="PANTHER" id="PTHR11994">
    <property type="entry name" value="60S RIBOSOMAL PROTEIN L11-RELATED"/>
    <property type="match status" value="1"/>
</dbReference>
<dbReference type="FunFam" id="3.30.1440.10:FF:000001">
    <property type="entry name" value="50S ribosomal protein L5"/>
    <property type="match status" value="1"/>
</dbReference>
<evidence type="ECO:0000259" key="6">
    <source>
        <dbReference type="Pfam" id="PF00281"/>
    </source>
</evidence>
<feature type="region of interest" description="Disordered" evidence="5">
    <location>
        <begin position="50"/>
        <end position="119"/>
    </location>
</feature>